<dbReference type="AlphaFoldDB" id="A0A1Q8CSA5"/>
<dbReference type="Gene3D" id="3.30.43.10">
    <property type="entry name" value="Uridine Diphospho-n-acetylenolpyruvylglucosamine Reductase, domain 2"/>
    <property type="match status" value="1"/>
</dbReference>
<dbReference type="InterPro" id="IPR016171">
    <property type="entry name" value="Vanillyl_alc_oxidase_C-sub2"/>
</dbReference>
<dbReference type="InterPro" id="IPR016169">
    <property type="entry name" value="FAD-bd_PCMH_sub2"/>
</dbReference>
<dbReference type="PANTHER" id="PTHR43762:SF1">
    <property type="entry name" value="D-ARABINONO-1,4-LACTONE OXIDASE"/>
    <property type="match status" value="1"/>
</dbReference>
<reference evidence="3 4" key="1">
    <citation type="submission" date="2016-12" db="EMBL/GenBank/DDBJ databases">
        <title>The draft genome sequence of Actinophytocola sp. 11-183.</title>
        <authorList>
            <person name="Wang W."/>
            <person name="Yuan L."/>
        </authorList>
    </citation>
    <scope>NUCLEOTIDE SEQUENCE [LARGE SCALE GENOMIC DNA]</scope>
    <source>
        <strain evidence="3 4">11-183</strain>
    </source>
</reference>
<dbReference type="Proteomes" id="UP000185596">
    <property type="component" value="Unassembled WGS sequence"/>
</dbReference>
<dbReference type="GO" id="GO:0080049">
    <property type="term" value="F:L-gulono-1,4-lactone dehydrogenase activity"/>
    <property type="evidence" value="ECO:0007669"/>
    <property type="project" value="TreeGrafter"/>
</dbReference>
<keyword evidence="1" id="KW-0560">Oxidoreductase</keyword>
<dbReference type="InterPro" id="IPR016167">
    <property type="entry name" value="FAD-bd_PCMH_sub1"/>
</dbReference>
<dbReference type="PANTHER" id="PTHR43762">
    <property type="entry name" value="L-GULONOLACTONE OXIDASE"/>
    <property type="match status" value="1"/>
</dbReference>
<protein>
    <recommendedName>
        <fullName evidence="2">FAD-binding PCMH-type domain-containing protein</fullName>
    </recommendedName>
</protein>
<keyword evidence="4" id="KW-1185">Reference proteome</keyword>
<dbReference type="NCBIfam" id="TIGR01679">
    <property type="entry name" value="bact_FAD_ox"/>
    <property type="match status" value="1"/>
</dbReference>
<dbReference type="Pfam" id="PF01565">
    <property type="entry name" value="FAD_binding_4"/>
    <property type="match status" value="1"/>
</dbReference>
<dbReference type="Gene3D" id="3.30.465.10">
    <property type="match status" value="1"/>
</dbReference>
<organism evidence="3 4">
    <name type="scientific">Actinophytocola xanthii</name>
    <dbReference type="NCBI Taxonomy" id="1912961"/>
    <lineage>
        <taxon>Bacteria</taxon>
        <taxon>Bacillati</taxon>
        <taxon>Actinomycetota</taxon>
        <taxon>Actinomycetes</taxon>
        <taxon>Pseudonocardiales</taxon>
        <taxon>Pseudonocardiaceae</taxon>
    </lineage>
</organism>
<dbReference type="InterPro" id="IPR006094">
    <property type="entry name" value="Oxid_FAD_bind_N"/>
</dbReference>
<accession>A0A1Q8CSA5</accession>
<dbReference type="Gene3D" id="1.10.45.10">
    <property type="entry name" value="Vanillyl-alcohol Oxidase, Chain A, domain 4"/>
    <property type="match status" value="1"/>
</dbReference>
<dbReference type="PIRSF" id="PIRSF000136">
    <property type="entry name" value="LGO_GLO"/>
    <property type="match status" value="1"/>
</dbReference>
<dbReference type="InterPro" id="IPR010031">
    <property type="entry name" value="FAD_lactone_oxidase-like"/>
</dbReference>
<evidence type="ECO:0000313" key="4">
    <source>
        <dbReference type="Proteomes" id="UP000185596"/>
    </source>
</evidence>
<dbReference type="InterPro" id="IPR007173">
    <property type="entry name" value="ALO_C"/>
</dbReference>
<dbReference type="GO" id="GO:0016020">
    <property type="term" value="C:membrane"/>
    <property type="evidence" value="ECO:0007669"/>
    <property type="project" value="InterPro"/>
</dbReference>
<evidence type="ECO:0000313" key="3">
    <source>
        <dbReference type="EMBL" id="OLF17238.1"/>
    </source>
</evidence>
<dbReference type="EMBL" id="MSIE01000019">
    <property type="protein sequence ID" value="OLF17238.1"/>
    <property type="molecule type" value="Genomic_DNA"/>
</dbReference>
<dbReference type="OrthoDB" id="9800184at2"/>
<dbReference type="InterPro" id="IPR036318">
    <property type="entry name" value="FAD-bd_PCMH-like_sf"/>
</dbReference>
<proteinExistence type="predicted"/>
<feature type="domain" description="FAD-binding PCMH-type" evidence="2">
    <location>
        <begin position="13"/>
        <end position="183"/>
    </location>
</feature>
<dbReference type="Gene3D" id="3.30.70.2520">
    <property type="match status" value="1"/>
</dbReference>
<dbReference type="InterPro" id="IPR016166">
    <property type="entry name" value="FAD-bd_PCMH"/>
</dbReference>
<dbReference type="GO" id="GO:0003885">
    <property type="term" value="F:D-arabinono-1,4-lactone oxidase activity"/>
    <property type="evidence" value="ECO:0007669"/>
    <property type="project" value="InterPro"/>
</dbReference>
<dbReference type="RefSeq" id="WP_075125837.1">
    <property type="nucleotide sequence ID" value="NZ_MSIE01000019.1"/>
</dbReference>
<gene>
    <name evidence="3" type="ORF">BU204_12675</name>
</gene>
<evidence type="ECO:0000256" key="1">
    <source>
        <dbReference type="ARBA" id="ARBA00023002"/>
    </source>
</evidence>
<dbReference type="Pfam" id="PF04030">
    <property type="entry name" value="ALO"/>
    <property type="match status" value="1"/>
</dbReference>
<sequence length="434" mass="46739">MRHPEYRNWAGTTLCRPARIVRPLVEEEVVAALARAAAAGETVRAVGAGHAFNRLACTDGTLLDMSAYTGVGHLDRDAGLVTVRGGTSLAALNAALHRAGLALANVGTITGQTVAGALATGNHGTGLAHGPFASLAVGLRLVTADGAVRDCDERRDPELFRCARTSLGALGVVTRVTLRCEPAFRLRVVGGSRPLDDVLDGFDEWAGSAEHVSCAWLPWRDTVSTRALHRTEEPVTPGARLRPWRSTVEEVRCGLAGLAGRVNPAAAPRLVEGLPPRRPQASYVDESYRVFSFPQPVRFLALEHALPVAGVPAALRALRGALRRFGLYSPYSVLVRVGAADDAPLSPAYGRRTGYVNLTVPRGTRHVELLRTVEHVLREHDGRPHWGKAHTATAEVLRPRYPEWDTFARMRGKLDPAGLFTNDHLARLLGSVDE</sequence>
<comment type="caution">
    <text evidence="3">The sequence shown here is derived from an EMBL/GenBank/DDBJ whole genome shotgun (WGS) entry which is preliminary data.</text>
</comment>
<dbReference type="SUPFAM" id="SSF56176">
    <property type="entry name" value="FAD-binding/transporter-associated domain-like"/>
    <property type="match status" value="1"/>
</dbReference>
<dbReference type="GO" id="GO:0071949">
    <property type="term" value="F:FAD binding"/>
    <property type="evidence" value="ECO:0007669"/>
    <property type="project" value="InterPro"/>
</dbReference>
<dbReference type="STRING" id="1912961.BU204_12675"/>
<dbReference type="PROSITE" id="PS51387">
    <property type="entry name" value="FAD_PCMH"/>
    <property type="match status" value="1"/>
</dbReference>
<evidence type="ECO:0000259" key="2">
    <source>
        <dbReference type="PROSITE" id="PS51387"/>
    </source>
</evidence>
<name>A0A1Q8CSA5_9PSEU</name>